<accession>A0A1F5JKR6</accession>
<comment type="caution">
    <text evidence="1">The sequence shown here is derived from an EMBL/GenBank/DDBJ whole genome shotgun (WGS) entry which is preliminary data.</text>
</comment>
<dbReference type="Proteomes" id="UP000177555">
    <property type="component" value="Unassembled WGS sequence"/>
</dbReference>
<evidence type="ECO:0008006" key="3">
    <source>
        <dbReference type="Google" id="ProtNLM"/>
    </source>
</evidence>
<organism evidence="1 2">
    <name type="scientific">Candidatus Daviesbacteria bacterium RIFCSPHIGHO2_01_FULL_40_11</name>
    <dbReference type="NCBI Taxonomy" id="1797762"/>
    <lineage>
        <taxon>Bacteria</taxon>
        <taxon>Candidatus Daviesiibacteriota</taxon>
    </lineage>
</organism>
<dbReference type="EMBL" id="MFCP01000009">
    <property type="protein sequence ID" value="OGE29205.1"/>
    <property type="molecule type" value="Genomic_DNA"/>
</dbReference>
<dbReference type="InterPro" id="IPR025855">
    <property type="entry name" value="Replic_Relax"/>
</dbReference>
<gene>
    <name evidence="1" type="ORF">A2867_02810</name>
</gene>
<dbReference type="Pfam" id="PF13814">
    <property type="entry name" value="Replic_Relax"/>
    <property type="match status" value="1"/>
</dbReference>
<sequence>MIITDDYIIPSDKQMDILELVYKFRFINRKQIQYLMGHKDARRINAWLKDLVEHKYLGRIYSHKLLENTKPAIYYLANEGIGWVRVNHYEDEPYKVKRFYQDKHASERFINHCISLCDLYIKYQELAKKNKGVCLIGTSTELWYEEELKNIRPDACIEVQPEDGDDIDYKAPPSFLLELIEQYVPMYALRYKIDRYIAFKSETEAWDIYATEDLKSIHIRMVLPDQKKLNRIKKYIQRRLNESYDVDGLTFFLTTNQQVKEKGLTDGLWQEVKEE</sequence>
<proteinExistence type="predicted"/>
<reference evidence="1 2" key="1">
    <citation type="journal article" date="2016" name="Nat. Commun.">
        <title>Thousands of microbial genomes shed light on interconnected biogeochemical processes in an aquifer system.</title>
        <authorList>
            <person name="Anantharaman K."/>
            <person name="Brown C.T."/>
            <person name="Hug L.A."/>
            <person name="Sharon I."/>
            <person name="Castelle C.J."/>
            <person name="Probst A.J."/>
            <person name="Thomas B.C."/>
            <person name="Singh A."/>
            <person name="Wilkins M.J."/>
            <person name="Karaoz U."/>
            <person name="Brodie E.L."/>
            <person name="Williams K.H."/>
            <person name="Hubbard S.S."/>
            <person name="Banfield J.F."/>
        </authorList>
    </citation>
    <scope>NUCLEOTIDE SEQUENCE [LARGE SCALE GENOMIC DNA]</scope>
</reference>
<evidence type="ECO:0000313" key="2">
    <source>
        <dbReference type="Proteomes" id="UP000177555"/>
    </source>
</evidence>
<name>A0A1F5JKR6_9BACT</name>
<protein>
    <recommendedName>
        <fullName evidence="3">Replication-relaxation</fullName>
    </recommendedName>
</protein>
<evidence type="ECO:0000313" key="1">
    <source>
        <dbReference type="EMBL" id="OGE29205.1"/>
    </source>
</evidence>
<dbReference type="AlphaFoldDB" id="A0A1F5JKR6"/>